<feature type="region of interest" description="Disordered" evidence="1">
    <location>
        <begin position="75"/>
        <end position="118"/>
    </location>
</feature>
<dbReference type="PROSITE" id="PS51352">
    <property type="entry name" value="THIOREDOXIN_2"/>
    <property type="match status" value="1"/>
</dbReference>
<dbReference type="InterPro" id="IPR013766">
    <property type="entry name" value="Thioredoxin_domain"/>
</dbReference>
<evidence type="ECO:0000313" key="5">
    <source>
        <dbReference type="EMBL" id="KAK8759859.1"/>
    </source>
</evidence>
<proteinExistence type="predicted"/>
<name>A0AAQ4DBL9_AMBAM</name>
<feature type="chain" id="PRO_5042886215" description="Thioredoxin domain-containing protein" evidence="3">
    <location>
        <begin position="31"/>
        <end position="303"/>
    </location>
</feature>
<keyword evidence="6" id="KW-1185">Reference proteome</keyword>
<dbReference type="EMBL" id="JARKHS020032514">
    <property type="protein sequence ID" value="KAK8759859.1"/>
    <property type="molecule type" value="Genomic_DNA"/>
</dbReference>
<evidence type="ECO:0000313" key="6">
    <source>
        <dbReference type="Proteomes" id="UP001321473"/>
    </source>
</evidence>
<evidence type="ECO:0000259" key="4">
    <source>
        <dbReference type="PROSITE" id="PS51352"/>
    </source>
</evidence>
<evidence type="ECO:0000256" key="3">
    <source>
        <dbReference type="SAM" id="SignalP"/>
    </source>
</evidence>
<dbReference type="GO" id="GO:0005929">
    <property type="term" value="C:cilium"/>
    <property type="evidence" value="ECO:0007669"/>
    <property type="project" value="TreeGrafter"/>
</dbReference>
<dbReference type="Proteomes" id="UP001321473">
    <property type="component" value="Unassembled WGS sequence"/>
</dbReference>
<dbReference type="Pfam" id="PF00085">
    <property type="entry name" value="Thioredoxin"/>
    <property type="match status" value="1"/>
</dbReference>
<keyword evidence="2" id="KW-0472">Membrane</keyword>
<gene>
    <name evidence="5" type="ORF">V5799_028874</name>
</gene>
<dbReference type="SUPFAM" id="SSF52833">
    <property type="entry name" value="Thioredoxin-like"/>
    <property type="match status" value="1"/>
</dbReference>
<keyword evidence="3" id="KW-0732">Signal</keyword>
<dbReference type="AlphaFoldDB" id="A0AAQ4DBL9"/>
<evidence type="ECO:0000256" key="1">
    <source>
        <dbReference type="SAM" id="MobiDB-lite"/>
    </source>
</evidence>
<feature type="compositionally biased region" description="Polar residues" evidence="1">
    <location>
        <begin position="82"/>
        <end position="103"/>
    </location>
</feature>
<keyword evidence="2" id="KW-0812">Transmembrane</keyword>
<protein>
    <recommendedName>
        <fullName evidence="4">Thioredoxin domain-containing protein</fullName>
    </recommendedName>
</protein>
<dbReference type="InterPro" id="IPR036249">
    <property type="entry name" value="Thioredoxin-like_sf"/>
</dbReference>
<sequence length="303" mass="32929">MAPVSFFSSMAPVTFWCCVLVASCFPTLHAQIETNETSIDTEVTDSEDRLSEIVEVEDRPPGSETVDAVEDAERDAKVVNGTDDTTNSTQSTAARNESATTNPIRCLPRNDSTSSDVPNRLHLINGTALIQELSPPPNKTNATAGGGHCVVVTFYSPYCNFCASAAPYVNALPAGFPDLKFYAVDVVKSSHINMRYGLVAVPSILLFHNGRAVAKFNDTFVTMQGLISFIGRHTGMTATLPLSPDYSGPLADMPLEYTDWVLISAWVFTIVCVVGAFLRSSICKRMVASVQNAWREAQHQHQD</sequence>
<comment type="caution">
    <text evidence="5">The sequence shown here is derived from an EMBL/GenBank/DDBJ whole genome shotgun (WGS) entry which is preliminary data.</text>
</comment>
<organism evidence="5 6">
    <name type="scientific">Amblyomma americanum</name>
    <name type="common">Lone star tick</name>
    <dbReference type="NCBI Taxonomy" id="6943"/>
    <lineage>
        <taxon>Eukaryota</taxon>
        <taxon>Metazoa</taxon>
        <taxon>Ecdysozoa</taxon>
        <taxon>Arthropoda</taxon>
        <taxon>Chelicerata</taxon>
        <taxon>Arachnida</taxon>
        <taxon>Acari</taxon>
        <taxon>Parasitiformes</taxon>
        <taxon>Ixodida</taxon>
        <taxon>Ixodoidea</taxon>
        <taxon>Ixodidae</taxon>
        <taxon>Amblyomminae</taxon>
        <taxon>Amblyomma</taxon>
    </lineage>
</organism>
<evidence type="ECO:0000256" key="2">
    <source>
        <dbReference type="SAM" id="Phobius"/>
    </source>
</evidence>
<dbReference type="Gene3D" id="3.40.30.10">
    <property type="entry name" value="Glutaredoxin"/>
    <property type="match status" value="1"/>
</dbReference>
<accession>A0AAQ4DBL9</accession>
<dbReference type="InterPro" id="IPR042418">
    <property type="entry name" value="TXNDC15"/>
</dbReference>
<keyword evidence="2" id="KW-1133">Transmembrane helix</keyword>
<feature type="transmembrane region" description="Helical" evidence="2">
    <location>
        <begin position="260"/>
        <end position="278"/>
    </location>
</feature>
<feature type="signal peptide" evidence="3">
    <location>
        <begin position="1"/>
        <end position="30"/>
    </location>
</feature>
<reference evidence="5 6" key="1">
    <citation type="journal article" date="2023" name="Arcadia Sci">
        <title>De novo assembly of a long-read Amblyomma americanum tick genome.</title>
        <authorList>
            <person name="Chou S."/>
            <person name="Poskanzer K.E."/>
            <person name="Rollins M."/>
            <person name="Thuy-Boun P.S."/>
        </authorList>
    </citation>
    <scope>NUCLEOTIDE SEQUENCE [LARGE SCALE GENOMIC DNA]</scope>
    <source>
        <strain evidence="5">F_SG_1</strain>
        <tissue evidence="5">Salivary glands</tissue>
    </source>
</reference>
<dbReference type="PANTHER" id="PTHR14684">
    <property type="entry name" value="THIOREDOXIN DOMAIN-CONTAINING PROTEIN 15"/>
    <property type="match status" value="1"/>
</dbReference>
<feature type="domain" description="Thioredoxin" evidence="4">
    <location>
        <begin position="128"/>
        <end position="235"/>
    </location>
</feature>
<dbReference type="PANTHER" id="PTHR14684:SF2">
    <property type="entry name" value="THIOREDOXIN DOMAIN-CONTAINING PROTEIN 15"/>
    <property type="match status" value="1"/>
</dbReference>
<dbReference type="GO" id="GO:0060271">
    <property type="term" value="P:cilium assembly"/>
    <property type="evidence" value="ECO:0007669"/>
    <property type="project" value="TreeGrafter"/>
</dbReference>